<evidence type="ECO:0000313" key="3">
    <source>
        <dbReference type="Proteomes" id="UP000260783"/>
    </source>
</evidence>
<accession>A0A3E2UDJ9</accession>
<reference evidence="2 3" key="1">
    <citation type="submission" date="2018-08" db="EMBL/GenBank/DDBJ databases">
        <title>A genome reference for cultivated species of the human gut microbiota.</title>
        <authorList>
            <person name="Zou Y."/>
            <person name="Xue W."/>
            <person name="Luo G."/>
        </authorList>
    </citation>
    <scope>NUCLEOTIDE SEQUENCE [LARGE SCALE GENOMIC DNA]</scope>
    <source>
        <strain evidence="2 3">AF29-11BH</strain>
    </source>
</reference>
<evidence type="ECO:0000259" key="1">
    <source>
        <dbReference type="Pfam" id="PF12728"/>
    </source>
</evidence>
<dbReference type="Pfam" id="PF12728">
    <property type="entry name" value="HTH_17"/>
    <property type="match status" value="1"/>
</dbReference>
<protein>
    <submittedName>
        <fullName evidence="2">DNA-binding protein</fullName>
    </submittedName>
</protein>
<organism evidence="2 3">
    <name type="scientific">Faecalibacterium prausnitzii</name>
    <dbReference type="NCBI Taxonomy" id="853"/>
    <lineage>
        <taxon>Bacteria</taxon>
        <taxon>Bacillati</taxon>
        <taxon>Bacillota</taxon>
        <taxon>Clostridia</taxon>
        <taxon>Eubacteriales</taxon>
        <taxon>Oscillospiraceae</taxon>
        <taxon>Faecalibacterium</taxon>
    </lineage>
</organism>
<comment type="caution">
    <text evidence="2">The sequence shown here is derived from an EMBL/GenBank/DDBJ whole genome shotgun (WGS) entry which is preliminary data.</text>
</comment>
<name>A0A3E2UDJ9_9FIRM</name>
<feature type="domain" description="Helix-turn-helix" evidence="1">
    <location>
        <begin position="15"/>
        <end position="61"/>
    </location>
</feature>
<dbReference type="Proteomes" id="UP000260783">
    <property type="component" value="Unassembled WGS sequence"/>
</dbReference>
<evidence type="ECO:0000313" key="2">
    <source>
        <dbReference type="EMBL" id="RGB94283.1"/>
    </source>
</evidence>
<dbReference type="EMBL" id="QVEW01000018">
    <property type="protein sequence ID" value="RGB94283.1"/>
    <property type="molecule type" value="Genomic_DNA"/>
</dbReference>
<dbReference type="InterPro" id="IPR041657">
    <property type="entry name" value="HTH_17"/>
</dbReference>
<proteinExistence type="predicted"/>
<dbReference type="GO" id="GO:0003677">
    <property type="term" value="F:DNA binding"/>
    <property type="evidence" value="ECO:0007669"/>
    <property type="project" value="UniProtKB-KW"/>
</dbReference>
<keyword evidence="2" id="KW-0238">DNA-binding</keyword>
<dbReference type="AlphaFoldDB" id="A0A3E2UDJ9"/>
<sequence length="86" mass="9615">MMLFDGQEAPELVCNLEEAAEMLGVSTSRVRQLRYADLLKGFSHQEHGSKSRLYFKVADVECYKLHKDGPKPLPPLRPVGAVKDTA</sequence>
<gene>
    <name evidence="2" type="ORF">DWZ04_13395</name>
</gene>